<protein>
    <submittedName>
        <fullName evidence="2">BFD-like [2Fe-2S] binding protein</fullName>
    </submittedName>
</protein>
<name>A0A562SHG7_9HYPH</name>
<evidence type="ECO:0000313" key="2">
    <source>
        <dbReference type="EMBL" id="TWI80747.1"/>
    </source>
</evidence>
<evidence type="ECO:0000313" key="3">
    <source>
        <dbReference type="Proteomes" id="UP000320593"/>
    </source>
</evidence>
<reference evidence="2 3" key="1">
    <citation type="submission" date="2019-07" db="EMBL/GenBank/DDBJ databases">
        <title>Genomic Encyclopedia of Archaeal and Bacterial Type Strains, Phase II (KMG-II): from individual species to whole genera.</title>
        <authorList>
            <person name="Goeker M."/>
        </authorList>
    </citation>
    <scope>NUCLEOTIDE SEQUENCE [LARGE SCALE GENOMIC DNA]</scope>
    <source>
        <strain evidence="2 3">ATCC BAA-252</strain>
    </source>
</reference>
<keyword evidence="3" id="KW-1185">Reference proteome</keyword>
<feature type="domain" description="BFD-like [2Fe-2S]-binding" evidence="1">
    <location>
        <begin position="2"/>
        <end position="58"/>
    </location>
</feature>
<dbReference type="InterPro" id="IPR007419">
    <property type="entry name" value="BFD-like_2Fe2S-bd_dom"/>
</dbReference>
<comment type="caution">
    <text evidence="2">The sequence shown here is derived from an EMBL/GenBank/DDBJ whole genome shotgun (WGS) entry which is preliminary data.</text>
</comment>
<dbReference type="AlphaFoldDB" id="A0A562SHG7"/>
<proteinExistence type="predicted"/>
<evidence type="ECO:0000259" key="1">
    <source>
        <dbReference type="Pfam" id="PF04324"/>
    </source>
</evidence>
<organism evidence="2 3">
    <name type="scientific">Roseibium hamelinense</name>
    <dbReference type="NCBI Taxonomy" id="150831"/>
    <lineage>
        <taxon>Bacteria</taxon>
        <taxon>Pseudomonadati</taxon>
        <taxon>Pseudomonadota</taxon>
        <taxon>Alphaproteobacteria</taxon>
        <taxon>Hyphomicrobiales</taxon>
        <taxon>Stappiaceae</taxon>
        <taxon>Roseibium</taxon>
    </lineage>
</organism>
<dbReference type="Pfam" id="PF04324">
    <property type="entry name" value="Fer2_BFD"/>
    <property type="match status" value="1"/>
</dbReference>
<dbReference type="Proteomes" id="UP000320593">
    <property type="component" value="Unassembled WGS sequence"/>
</dbReference>
<sequence length="83" mass="9049">MIICSCNVLSDKQLRKAAEEMRADPNGKVPTPGAVFRHLGCRPRCGSCFPSVIDIIHEKTSEETNKVKNETGCQSECLKAAAE</sequence>
<accession>A0A562SHG7</accession>
<dbReference type="OrthoDB" id="7428628at2"/>
<dbReference type="RefSeq" id="WP_145346886.1">
    <property type="nucleotide sequence ID" value="NZ_SMLY01000077.1"/>
</dbReference>
<gene>
    <name evidence="2" type="ORF">JM93_03961</name>
</gene>
<dbReference type="InterPro" id="IPR041854">
    <property type="entry name" value="BFD-like_2Fe2S-bd_dom_sf"/>
</dbReference>
<dbReference type="EMBL" id="VLLF01000011">
    <property type="protein sequence ID" value="TWI80747.1"/>
    <property type="molecule type" value="Genomic_DNA"/>
</dbReference>
<dbReference type="Gene3D" id="1.10.10.1100">
    <property type="entry name" value="BFD-like [2Fe-2S]-binding domain"/>
    <property type="match status" value="1"/>
</dbReference>